<keyword evidence="6" id="KW-0521">NADP</keyword>
<evidence type="ECO:0000256" key="7">
    <source>
        <dbReference type="ARBA" id="ARBA00022919"/>
    </source>
</evidence>
<dbReference type="GO" id="GO:0005789">
    <property type="term" value="C:endoplasmic reticulum membrane"/>
    <property type="evidence" value="ECO:0007669"/>
    <property type="project" value="TreeGrafter"/>
</dbReference>
<dbReference type="GO" id="GO:0030148">
    <property type="term" value="P:sphingolipid biosynthetic process"/>
    <property type="evidence" value="ECO:0007669"/>
    <property type="project" value="InterPro"/>
</dbReference>
<dbReference type="Gene3D" id="3.40.50.720">
    <property type="entry name" value="NAD(P)-binding Rossmann-like Domain"/>
    <property type="match status" value="1"/>
</dbReference>
<comment type="similarity">
    <text evidence="4">Belongs to the short-chain dehydrogenases/reductases (SDR) family.</text>
</comment>
<dbReference type="STRING" id="590646.G3B519"/>
<proteinExistence type="inferred from homology"/>
<accession>G3B519</accession>
<comment type="pathway">
    <text evidence="3">Sphingolipid metabolism.</text>
</comment>
<evidence type="ECO:0000256" key="4">
    <source>
        <dbReference type="ARBA" id="ARBA00006484"/>
    </source>
</evidence>
<evidence type="ECO:0000256" key="13">
    <source>
        <dbReference type="ARBA" id="ARBA00032891"/>
    </source>
</evidence>
<dbReference type="EC" id="1.1.1.102" evidence="10"/>
<evidence type="ECO:0000313" key="18">
    <source>
        <dbReference type="Proteomes" id="UP000000707"/>
    </source>
</evidence>
<evidence type="ECO:0000256" key="10">
    <source>
        <dbReference type="ARBA" id="ARBA00026112"/>
    </source>
</evidence>
<dbReference type="UniPathway" id="UPA00222"/>
<comment type="catalytic activity">
    <reaction evidence="15">
        <text>sphinganine + NADP(+) = 3-oxosphinganine + NADPH + H(+)</text>
        <dbReference type="Rhea" id="RHEA:22640"/>
        <dbReference type="ChEBI" id="CHEBI:15378"/>
        <dbReference type="ChEBI" id="CHEBI:57783"/>
        <dbReference type="ChEBI" id="CHEBI:57817"/>
        <dbReference type="ChEBI" id="CHEBI:58299"/>
        <dbReference type="ChEBI" id="CHEBI:58349"/>
        <dbReference type="EC" id="1.1.1.102"/>
    </reaction>
    <physiologicalReaction direction="right-to-left" evidence="15">
        <dbReference type="Rhea" id="RHEA:22642"/>
    </physiologicalReaction>
</comment>
<evidence type="ECO:0000256" key="5">
    <source>
        <dbReference type="ARBA" id="ARBA00022824"/>
    </source>
</evidence>
<evidence type="ECO:0000256" key="8">
    <source>
        <dbReference type="ARBA" id="ARBA00023002"/>
    </source>
</evidence>
<dbReference type="GO" id="GO:0006666">
    <property type="term" value="P:3-keto-sphinganine metabolic process"/>
    <property type="evidence" value="ECO:0007669"/>
    <property type="project" value="InterPro"/>
</dbReference>
<dbReference type="GO" id="GO:0047560">
    <property type="term" value="F:3-dehydrosphinganine reductase activity"/>
    <property type="evidence" value="ECO:0007669"/>
    <property type="project" value="UniProtKB-EC"/>
</dbReference>
<dbReference type="CDD" id="cd08939">
    <property type="entry name" value="KDSR-like_SDR_c"/>
    <property type="match status" value="1"/>
</dbReference>
<keyword evidence="16" id="KW-0812">Transmembrane</keyword>
<reference evidence="17 18" key="1">
    <citation type="journal article" date="2011" name="Proc. Natl. Acad. Sci. U.S.A.">
        <title>Comparative genomics of xylose-fermenting fungi for enhanced biofuel production.</title>
        <authorList>
            <person name="Wohlbach D.J."/>
            <person name="Kuo A."/>
            <person name="Sato T.K."/>
            <person name="Potts K.M."/>
            <person name="Salamov A.A."/>
            <person name="LaButti K.M."/>
            <person name="Sun H."/>
            <person name="Clum A."/>
            <person name="Pangilinan J.L."/>
            <person name="Lindquist E.A."/>
            <person name="Lucas S."/>
            <person name="Lapidus A."/>
            <person name="Jin M."/>
            <person name="Gunawan C."/>
            <person name="Balan V."/>
            <person name="Dale B.E."/>
            <person name="Jeffries T.W."/>
            <person name="Zinkel R."/>
            <person name="Barry K.W."/>
            <person name="Grigoriev I.V."/>
            <person name="Gasch A.P."/>
        </authorList>
    </citation>
    <scope>NUCLEOTIDE SEQUENCE [LARGE SCALE GENOMIC DNA]</scope>
    <source>
        <strain evidence="18">ATCC 10573 / BCRC 21748 / CBS 615 / JCM 9827 / NBRC 10315 / NRRL Y-1498 / VKM Y-70</strain>
    </source>
</reference>
<evidence type="ECO:0000256" key="11">
    <source>
        <dbReference type="ARBA" id="ARBA00026241"/>
    </source>
</evidence>
<dbReference type="InterPro" id="IPR036291">
    <property type="entry name" value="NAD(P)-bd_dom_sf"/>
</dbReference>
<keyword evidence="8" id="KW-0560">Oxidoreductase</keyword>
<organism evidence="18">
    <name type="scientific">Candida tenuis (strain ATCC 10573 / BCRC 21748 / CBS 615 / JCM 9827 / NBRC 10315 / NRRL Y-1498 / VKM Y-70)</name>
    <name type="common">Yeast</name>
    <name type="synonym">Yamadazyma tenuis</name>
    <dbReference type="NCBI Taxonomy" id="590646"/>
    <lineage>
        <taxon>Eukaryota</taxon>
        <taxon>Fungi</taxon>
        <taxon>Dikarya</taxon>
        <taxon>Ascomycota</taxon>
        <taxon>Saccharomycotina</taxon>
        <taxon>Pichiomycetes</taxon>
        <taxon>Debaryomycetaceae</taxon>
        <taxon>Yamadazyma</taxon>
    </lineage>
</organism>
<evidence type="ECO:0000256" key="12">
    <source>
        <dbReference type="ARBA" id="ARBA00029797"/>
    </source>
</evidence>
<feature type="transmembrane region" description="Helical" evidence="16">
    <location>
        <begin position="157"/>
        <end position="175"/>
    </location>
</feature>
<name>G3B519_CANTC</name>
<dbReference type="InterPro" id="IPR045022">
    <property type="entry name" value="KDSR-like"/>
</dbReference>
<dbReference type="Pfam" id="PF00106">
    <property type="entry name" value="adh_short"/>
    <property type="match status" value="1"/>
</dbReference>
<evidence type="ECO:0000256" key="16">
    <source>
        <dbReference type="SAM" id="Phobius"/>
    </source>
</evidence>
<sequence length="313" mass="34746">MWFTKTHLPLENKLALITGASQGLGSELAAQLYEKNCSVVLVSRRANKLSEQVEAIVKKHGKKDTVTITYLAVDVCDYDQCVNMWKTLASDKRDPDYFFSCVGGAICKLFPDLTQAELSKGVQTDYLSTLYPVHAGVKQVIKSNETLERSAYKKRHIIIFSSAAAVYPLIGYSQYAPLKSALMSLSLTLRQELSPFNYRVSCVLPGNFQSEGFEEEEKTKPVITKKIEGASTPIAVDKCAQGILTSLDRGYDIVYTDLIGWVLGSASLGAHPRVLAFFQIIISLVFSMVAPIVSLFIDSDISSFFREQDKKRK</sequence>
<protein>
    <recommendedName>
        <fullName evidence="11">3-ketodihydrosphingosine reductase TSC10</fullName>
        <ecNumber evidence="10">1.1.1.102</ecNumber>
    </recommendedName>
    <alternativeName>
        <fullName evidence="13">3-dehydrosphinganine reductase</fullName>
    </alternativeName>
    <alternativeName>
        <fullName evidence="12">KDS reductase</fullName>
    </alternativeName>
</protein>
<keyword evidence="7" id="KW-0746">Sphingolipid metabolism</keyword>
<evidence type="ECO:0000256" key="9">
    <source>
        <dbReference type="ARBA" id="ARBA00023098"/>
    </source>
</evidence>
<dbReference type="HOGENOM" id="CLU_010194_3_0_1"/>
<dbReference type="AlphaFoldDB" id="G3B519"/>
<dbReference type="eggNOG" id="KOG1210">
    <property type="taxonomic scope" value="Eukaryota"/>
</dbReference>
<feature type="transmembrane region" description="Helical" evidence="16">
    <location>
        <begin position="274"/>
        <end position="297"/>
    </location>
</feature>
<dbReference type="PANTHER" id="PTHR43550:SF3">
    <property type="entry name" value="3-KETODIHYDROSPHINGOSINE REDUCTASE"/>
    <property type="match status" value="1"/>
</dbReference>
<dbReference type="GeneID" id="18247423"/>
<evidence type="ECO:0000256" key="14">
    <source>
        <dbReference type="ARBA" id="ARBA00044737"/>
    </source>
</evidence>
<dbReference type="SUPFAM" id="SSF51735">
    <property type="entry name" value="NAD(P)-binding Rossmann-fold domains"/>
    <property type="match status" value="1"/>
</dbReference>
<comment type="subcellular location">
    <subcellularLocation>
        <location evidence="1">Endoplasmic reticulum</location>
    </subcellularLocation>
</comment>
<evidence type="ECO:0000256" key="6">
    <source>
        <dbReference type="ARBA" id="ARBA00022857"/>
    </source>
</evidence>
<keyword evidence="18" id="KW-1185">Reference proteome</keyword>
<evidence type="ECO:0000256" key="3">
    <source>
        <dbReference type="ARBA" id="ARBA00004991"/>
    </source>
</evidence>
<dbReference type="PRINTS" id="PR00081">
    <property type="entry name" value="GDHRDH"/>
</dbReference>
<keyword evidence="16" id="KW-0472">Membrane</keyword>
<dbReference type="Proteomes" id="UP000000707">
    <property type="component" value="Unassembled WGS sequence"/>
</dbReference>
<dbReference type="OrthoDB" id="10267115at2759"/>
<evidence type="ECO:0000313" key="17">
    <source>
        <dbReference type="EMBL" id="EGV63114.1"/>
    </source>
</evidence>
<comment type="function">
    <text evidence="14">Catalyzes the reduction of 3'-oxosphinganine (3-ketodihydrosphingosine/KDS) to sphinganine (dihydrosphingosine/DHS), the second step of de novo sphingolipid biosynthesis.</text>
</comment>
<keyword evidence="16" id="KW-1133">Transmembrane helix</keyword>
<keyword evidence="9" id="KW-0443">Lipid metabolism</keyword>
<evidence type="ECO:0000256" key="15">
    <source>
        <dbReference type="ARBA" id="ARBA00048930"/>
    </source>
</evidence>
<dbReference type="EMBL" id="GL996524">
    <property type="protein sequence ID" value="EGV63114.1"/>
    <property type="molecule type" value="Genomic_DNA"/>
</dbReference>
<gene>
    <name evidence="17" type="ORF">CANTEDRAFT_114429</name>
</gene>
<comment type="pathway">
    <text evidence="2">Lipid metabolism; sphingolipid metabolism.</text>
</comment>
<dbReference type="PANTHER" id="PTHR43550">
    <property type="entry name" value="3-KETODIHYDROSPHINGOSINE REDUCTASE"/>
    <property type="match status" value="1"/>
</dbReference>
<evidence type="ECO:0000256" key="1">
    <source>
        <dbReference type="ARBA" id="ARBA00004240"/>
    </source>
</evidence>
<dbReference type="KEGG" id="cten:18247423"/>
<evidence type="ECO:0000256" key="2">
    <source>
        <dbReference type="ARBA" id="ARBA00004760"/>
    </source>
</evidence>
<keyword evidence="5" id="KW-0256">Endoplasmic reticulum</keyword>
<dbReference type="InterPro" id="IPR002347">
    <property type="entry name" value="SDR_fam"/>
</dbReference>